<evidence type="ECO:0000256" key="5">
    <source>
        <dbReference type="SAM" id="SignalP"/>
    </source>
</evidence>
<dbReference type="EMBL" id="JACOON010000007">
    <property type="protein sequence ID" value="MBC5649235.1"/>
    <property type="molecule type" value="Genomic_DNA"/>
</dbReference>
<accession>A0ABR7EHJ7</accession>
<dbReference type="RefSeq" id="WP_186858681.1">
    <property type="nucleotide sequence ID" value="NZ_JACOON010000007.1"/>
</dbReference>
<evidence type="ECO:0000313" key="7">
    <source>
        <dbReference type="EMBL" id="MBC5649235.1"/>
    </source>
</evidence>
<evidence type="ECO:0000259" key="6">
    <source>
        <dbReference type="Pfam" id="PF13407"/>
    </source>
</evidence>
<gene>
    <name evidence="7" type="ORF">H8S18_12880</name>
</gene>
<dbReference type="Gene3D" id="3.40.50.2300">
    <property type="match status" value="2"/>
</dbReference>
<comment type="caution">
    <text evidence="7">The sequence shown here is derived from an EMBL/GenBank/DDBJ whole genome shotgun (WGS) entry which is preliminary data.</text>
</comment>
<evidence type="ECO:0000256" key="3">
    <source>
        <dbReference type="ARBA" id="ARBA00022729"/>
    </source>
</evidence>
<reference evidence="7 8" key="1">
    <citation type="submission" date="2020-08" db="EMBL/GenBank/DDBJ databases">
        <title>Genome public.</title>
        <authorList>
            <person name="Liu C."/>
            <person name="Sun Q."/>
        </authorList>
    </citation>
    <scope>NUCLEOTIDE SEQUENCE [LARGE SCALE GENOMIC DNA]</scope>
    <source>
        <strain evidence="7 8">NSJ-35</strain>
    </source>
</reference>
<feature type="region of interest" description="Disordered" evidence="4">
    <location>
        <begin position="28"/>
        <end position="54"/>
    </location>
</feature>
<dbReference type="Pfam" id="PF13407">
    <property type="entry name" value="Peripla_BP_4"/>
    <property type="match status" value="1"/>
</dbReference>
<comment type="similarity">
    <text evidence="2">Belongs to the bacterial solute-binding protein 2 family.</text>
</comment>
<evidence type="ECO:0000256" key="4">
    <source>
        <dbReference type="SAM" id="MobiDB-lite"/>
    </source>
</evidence>
<dbReference type="InterPro" id="IPR028082">
    <property type="entry name" value="Peripla_BP_I"/>
</dbReference>
<dbReference type="PROSITE" id="PS51257">
    <property type="entry name" value="PROKAR_LIPOPROTEIN"/>
    <property type="match status" value="1"/>
</dbReference>
<protein>
    <submittedName>
        <fullName evidence="7">Sugar ABC transporter substrate-binding protein</fullName>
    </submittedName>
</protein>
<feature type="compositionally biased region" description="Low complexity" evidence="4">
    <location>
        <begin position="28"/>
        <end position="44"/>
    </location>
</feature>
<comment type="subcellular location">
    <subcellularLocation>
        <location evidence="1">Cell envelope</location>
    </subcellularLocation>
</comment>
<keyword evidence="3 5" id="KW-0732">Signal</keyword>
<feature type="signal peptide" evidence="5">
    <location>
        <begin position="1"/>
        <end position="25"/>
    </location>
</feature>
<proteinExistence type="inferred from homology"/>
<dbReference type="CDD" id="cd01536">
    <property type="entry name" value="PBP1_ABC_sugar_binding-like"/>
    <property type="match status" value="1"/>
</dbReference>
<dbReference type="Proteomes" id="UP000606889">
    <property type="component" value="Unassembled WGS sequence"/>
</dbReference>
<dbReference type="InterPro" id="IPR025997">
    <property type="entry name" value="SBP_2_dom"/>
</dbReference>
<feature type="chain" id="PRO_5046657297" evidence="5">
    <location>
        <begin position="26"/>
        <end position="344"/>
    </location>
</feature>
<sequence>MKKMLVVVLCVLMSVAILASCAAPAAEPSDSAAPAEESSSAAAPAEEESSEPAAEGTTKIVYLNGLLTAPYFGYLDTAMTDHAKELGVDLQILDGKMDNQVMYDQALSLIDQGDIDAIILTPVDMAGSVSIVQAITDAEIPLIICNSRVDASVEPLTDSLICCDPGYEGEVVGKLAVEQIPDGGKCAILEGVAGQEAQIYRTEGFKKAVEGSNIEIVDQKICEWDKAKAMSATDDLITAYPDLSIIYAQDDTMALGAIEAIKAAGKMDQIKVFGLGYMGDASKEALLAGELFGTCTQSPSWEGVTALDVAMDVINGKEVEEWYMTECLPVTKENCEEIDHGYNE</sequence>
<name>A0ABR7EHJ7_9FIRM</name>
<dbReference type="SUPFAM" id="SSF53822">
    <property type="entry name" value="Periplasmic binding protein-like I"/>
    <property type="match status" value="1"/>
</dbReference>
<organism evidence="7 8">
    <name type="scientific">Christensenella tenuis</name>
    <dbReference type="NCBI Taxonomy" id="2763033"/>
    <lineage>
        <taxon>Bacteria</taxon>
        <taxon>Bacillati</taxon>
        <taxon>Bacillota</taxon>
        <taxon>Clostridia</taxon>
        <taxon>Christensenellales</taxon>
        <taxon>Christensenellaceae</taxon>
        <taxon>Christensenella</taxon>
    </lineage>
</organism>
<keyword evidence="8" id="KW-1185">Reference proteome</keyword>
<dbReference type="PANTHER" id="PTHR46847">
    <property type="entry name" value="D-ALLOSE-BINDING PERIPLASMIC PROTEIN-RELATED"/>
    <property type="match status" value="1"/>
</dbReference>
<dbReference type="PANTHER" id="PTHR46847:SF1">
    <property type="entry name" value="D-ALLOSE-BINDING PERIPLASMIC PROTEIN-RELATED"/>
    <property type="match status" value="1"/>
</dbReference>
<feature type="domain" description="Periplasmic binding protein" evidence="6">
    <location>
        <begin position="62"/>
        <end position="318"/>
    </location>
</feature>
<evidence type="ECO:0000256" key="2">
    <source>
        <dbReference type="ARBA" id="ARBA00007639"/>
    </source>
</evidence>
<evidence type="ECO:0000256" key="1">
    <source>
        <dbReference type="ARBA" id="ARBA00004196"/>
    </source>
</evidence>
<evidence type="ECO:0000313" key="8">
    <source>
        <dbReference type="Proteomes" id="UP000606889"/>
    </source>
</evidence>